<evidence type="ECO:0000313" key="2">
    <source>
        <dbReference type="Proteomes" id="UP000011599"/>
    </source>
</evidence>
<keyword evidence="2" id="KW-1185">Reference proteome</keyword>
<evidence type="ECO:0000313" key="1">
    <source>
        <dbReference type="EMBL" id="ELY35845.1"/>
    </source>
</evidence>
<dbReference type="Proteomes" id="UP000011599">
    <property type="component" value="Unassembled WGS sequence"/>
</dbReference>
<accession>L9VF51</accession>
<dbReference type="AlphaFoldDB" id="L9VF51"/>
<reference evidence="1 2" key="1">
    <citation type="journal article" date="2014" name="PLoS Genet.">
        <title>Phylogenetically driven sequencing of extremely halophilic archaea reveals strategies for static and dynamic osmo-response.</title>
        <authorList>
            <person name="Becker E.A."/>
            <person name="Seitzer P.M."/>
            <person name="Tritt A."/>
            <person name="Larsen D."/>
            <person name="Krusor M."/>
            <person name="Yao A.I."/>
            <person name="Wu D."/>
            <person name="Madern D."/>
            <person name="Eisen J.A."/>
            <person name="Darling A.E."/>
            <person name="Facciotti M.T."/>
        </authorList>
    </citation>
    <scope>NUCLEOTIDE SEQUENCE [LARGE SCALE GENOMIC DNA]</scope>
    <source>
        <strain evidence="1 2">GA33</strain>
    </source>
</reference>
<sequence>MDALERVVDIRPHQTVNLEVAVGAALRVPVDFRERIAQAVDSPVFIVVLLFSEVGILPAVLADTPRYIQQAAFDIVRIDRCRFR</sequence>
<dbReference type="EMBL" id="AOHW01000054">
    <property type="protein sequence ID" value="ELY35845.1"/>
    <property type="molecule type" value="Genomic_DNA"/>
</dbReference>
<proteinExistence type="predicted"/>
<comment type="caution">
    <text evidence="1">The sequence shown here is derived from an EMBL/GenBank/DDBJ whole genome shotgun (WGS) entry which is preliminary data.</text>
</comment>
<gene>
    <name evidence="1" type="ORF">C496_22866</name>
</gene>
<organism evidence="1 2">
    <name type="scientific">Natronorubrum tibetense GA33</name>
    <dbReference type="NCBI Taxonomy" id="1114856"/>
    <lineage>
        <taxon>Archaea</taxon>
        <taxon>Methanobacteriati</taxon>
        <taxon>Methanobacteriota</taxon>
        <taxon>Stenosarchaea group</taxon>
        <taxon>Halobacteria</taxon>
        <taxon>Halobacteriales</taxon>
        <taxon>Natrialbaceae</taxon>
        <taxon>Natronorubrum</taxon>
    </lineage>
</organism>
<name>L9VF51_9EURY</name>
<protein>
    <submittedName>
        <fullName evidence="1">Uncharacterized protein</fullName>
    </submittedName>
</protein>